<dbReference type="GO" id="GO:0004672">
    <property type="term" value="F:protein kinase activity"/>
    <property type="evidence" value="ECO:0007669"/>
    <property type="project" value="InterPro"/>
</dbReference>
<evidence type="ECO:0000256" key="1">
    <source>
        <dbReference type="ARBA" id="ARBA00022741"/>
    </source>
</evidence>
<evidence type="ECO:0000256" key="5">
    <source>
        <dbReference type="SAM" id="MobiDB-lite"/>
    </source>
</evidence>
<dbReference type="PANTHER" id="PTHR27001:SF931">
    <property type="entry name" value="OS11G0664100 PROTEIN"/>
    <property type="match status" value="1"/>
</dbReference>
<dbReference type="PROSITE" id="PS50011">
    <property type="entry name" value="PROTEIN_KINASE_DOM"/>
    <property type="match status" value="1"/>
</dbReference>
<dbReference type="SMART" id="SM00028">
    <property type="entry name" value="TPR"/>
    <property type="match status" value="3"/>
</dbReference>
<protein>
    <recommendedName>
        <fullName evidence="6">Protein kinase domain-containing protein</fullName>
    </recommendedName>
</protein>
<keyword evidence="3" id="KW-0802">TPR repeat</keyword>
<feature type="compositionally biased region" description="Basic and acidic residues" evidence="5">
    <location>
        <begin position="579"/>
        <end position="595"/>
    </location>
</feature>
<evidence type="ECO:0000256" key="2">
    <source>
        <dbReference type="ARBA" id="ARBA00022840"/>
    </source>
</evidence>
<dbReference type="GO" id="GO:0005886">
    <property type="term" value="C:plasma membrane"/>
    <property type="evidence" value="ECO:0007669"/>
    <property type="project" value="TreeGrafter"/>
</dbReference>
<dbReference type="InterPro" id="IPR017441">
    <property type="entry name" value="Protein_kinase_ATP_BS"/>
</dbReference>
<evidence type="ECO:0000259" key="6">
    <source>
        <dbReference type="PROSITE" id="PS50011"/>
    </source>
</evidence>
<evidence type="ECO:0000313" key="7">
    <source>
        <dbReference type="EMBL" id="EJK56450.1"/>
    </source>
</evidence>
<dbReference type="SUPFAM" id="SSF56112">
    <property type="entry name" value="Protein kinase-like (PK-like)"/>
    <property type="match status" value="1"/>
</dbReference>
<feature type="repeat" description="TPR" evidence="3">
    <location>
        <begin position="400"/>
        <end position="433"/>
    </location>
</feature>
<evidence type="ECO:0000256" key="3">
    <source>
        <dbReference type="PROSITE-ProRule" id="PRU00339"/>
    </source>
</evidence>
<dbReference type="PROSITE" id="PS00108">
    <property type="entry name" value="PROTEIN_KINASE_ST"/>
    <property type="match status" value="1"/>
</dbReference>
<keyword evidence="1 4" id="KW-0547">Nucleotide-binding</keyword>
<organism evidence="7 8">
    <name type="scientific">Thalassiosira oceanica</name>
    <name type="common">Marine diatom</name>
    <dbReference type="NCBI Taxonomy" id="159749"/>
    <lineage>
        <taxon>Eukaryota</taxon>
        <taxon>Sar</taxon>
        <taxon>Stramenopiles</taxon>
        <taxon>Ochrophyta</taxon>
        <taxon>Bacillariophyta</taxon>
        <taxon>Coscinodiscophyceae</taxon>
        <taxon>Thalassiosirophycidae</taxon>
        <taxon>Thalassiosirales</taxon>
        <taxon>Thalassiosiraceae</taxon>
        <taxon>Thalassiosira</taxon>
    </lineage>
</organism>
<dbReference type="PROSITE" id="PS00107">
    <property type="entry name" value="PROTEIN_KINASE_ATP"/>
    <property type="match status" value="1"/>
</dbReference>
<dbReference type="eggNOG" id="ENOG502QTCP">
    <property type="taxonomic scope" value="Eukaryota"/>
</dbReference>
<dbReference type="PROSITE" id="PS50005">
    <property type="entry name" value="TPR"/>
    <property type="match status" value="1"/>
</dbReference>
<dbReference type="OrthoDB" id="206587at2759"/>
<dbReference type="SUPFAM" id="SSF48452">
    <property type="entry name" value="TPR-like"/>
    <property type="match status" value="1"/>
</dbReference>
<comment type="caution">
    <text evidence="7">The sequence shown here is derived from an EMBL/GenBank/DDBJ whole genome shotgun (WGS) entry which is preliminary data.</text>
</comment>
<dbReference type="InterPro" id="IPR011990">
    <property type="entry name" value="TPR-like_helical_dom_sf"/>
</dbReference>
<reference evidence="7 8" key="1">
    <citation type="journal article" date="2012" name="Genome Biol.">
        <title>Genome and low-iron response of an oceanic diatom adapted to chronic iron limitation.</title>
        <authorList>
            <person name="Lommer M."/>
            <person name="Specht M."/>
            <person name="Roy A.S."/>
            <person name="Kraemer L."/>
            <person name="Andreson R."/>
            <person name="Gutowska M.A."/>
            <person name="Wolf J."/>
            <person name="Bergner S.V."/>
            <person name="Schilhabel M.B."/>
            <person name="Klostermeier U.C."/>
            <person name="Beiko R.G."/>
            <person name="Rosenstiel P."/>
            <person name="Hippler M."/>
            <person name="Laroche J."/>
        </authorList>
    </citation>
    <scope>NUCLEOTIDE SEQUENCE [LARGE SCALE GENOMIC DNA]</scope>
    <source>
        <strain evidence="7 8">CCMP1005</strain>
    </source>
</reference>
<feature type="region of interest" description="Disordered" evidence="5">
    <location>
        <begin position="1486"/>
        <end position="1512"/>
    </location>
</feature>
<name>K0RTW1_THAOC</name>
<feature type="domain" description="Protein kinase" evidence="6">
    <location>
        <begin position="962"/>
        <end position="1250"/>
    </location>
</feature>
<dbReference type="PANTHER" id="PTHR27001">
    <property type="entry name" value="OS01G0253100 PROTEIN"/>
    <property type="match status" value="1"/>
</dbReference>
<feature type="compositionally biased region" description="Polar residues" evidence="5">
    <location>
        <begin position="535"/>
        <end position="563"/>
    </location>
</feature>
<feature type="region of interest" description="Disordered" evidence="5">
    <location>
        <begin position="787"/>
        <end position="823"/>
    </location>
</feature>
<dbReference type="InterPro" id="IPR011009">
    <property type="entry name" value="Kinase-like_dom_sf"/>
</dbReference>
<dbReference type="Gene3D" id="1.10.510.10">
    <property type="entry name" value="Transferase(Phosphotransferase) domain 1"/>
    <property type="match status" value="1"/>
</dbReference>
<proteinExistence type="predicted"/>
<keyword evidence="2 4" id="KW-0067">ATP-binding</keyword>
<dbReference type="Proteomes" id="UP000266841">
    <property type="component" value="Unassembled WGS sequence"/>
</dbReference>
<dbReference type="InterPro" id="IPR019734">
    <property type="entry name" value="TPR_rpt"/>
</dbReference>
<accession>K0RTW1</accession>
<dbReference type="InterPro" id="IPR008271">
    <property type="entry name" value="Ser/Thr_kinase_AS"/>
</dbReference>
<dbReference type="GO" id="GO:0005524">
    <property type="term" value="F:ATP binding"/>
    <property type="evidence" value="ECO:0007669"/>
    <property type="project" value="UniProtKB-UniRule"/>
</dbReference>
<dbReference type="Gene3D" id="1.25.40.10">
    <property type="entry name" value="Tetratricopeptide repeat domain"/>
    <property type="match status" value="1"/>
</dbReference>
<dbReference type="EMBL" id="AGNL01031392">
    <property type="protein sequence ID" value="EJK56450.1"/>
    <property type="molecule type" value="Genomic_DNA"/>
</dbReference>
<keyword evidence="8" id="KW-1185">Reference proteome</keyword>
<feature type="region of interest" description="Disordered" evidence="5">
    <location>
        <begin position="705"/>
        <end position="755"/>
    </location>
</feature>
<gene>
    <name evidence="7" type="ORF">THAOC_23665</name>
</gene>
<dbReference type="Pfam" id="PF00069">
    <property type="entry name" value="Pkinase"/>
    <property type="match status" value="1"/>
</dbReference>
<dbReference type="SMART" id="SM00220">
    <property type="entry name" value="S_TKc"/>
    <property type="match status" value="1"/>
</dbReference>
<feature type="region of interest" description="Disordered" evidence="5">
    <location>
        <begin position="533"/>
        <end position="619"/>
    </location>
</feature>
<dbReference type="InterPro" id="IPR000719">
    <property type="entry name" value="Prot_kinase_dom"/>
</dbReference>
<sequence>MFAKMILSEEKMTYRLHAQMLRHLLGWPVASYDPDQMAIEGDEIEWLREWVYCQYESQLEQLLLGFTEIIDECYLIPFSHKELELMLIDGRGGAVISREPGITQSMMDEAMAGAKEYVKSLDDEVNWLSVEVDPSELSRLVSLRSWPVQPGSRGPLPSRGVRMDGRIGNKWRTCQVISGPTAMDDTIHVHFDGTEDRHDVSLTIEDFSTGRVCPLYTRKGRCAGLTEFTVYFRGADQSKSAYLFGHPFQVQCRTEWSLARATASILRMSIEHFSLHHFNTRGSGSTFLKTDLALTKALSESLAMALLDVDNSNLRLKLIPDSGETASIPEAICKKMDILPFEIRVVRSGAPLGTGLKEANLPCELNRSVGNYFSPHMALALHWRDWRDFEEDERQRFSLAEIIRDQGDEALSSGNISKAISLYTRALELKPDDFQALYSRSDCFLKSGDPKEAKRDLMQVIMTKHQKPLSAKDFYLKGAAMCSVDQHHRAESLFKEGLTQFPGDQDLMYGLQNLCRSEESESSKLGNRIQHKLNQETSSNGRSTQEGQGSNGDLTKGSHSNASRPGAVLVTPNGSDLLPTREHSGGHFLNRFRDREEEELVDYSDDKNDGDGNLHSSQNVRQAHMASRIEELRDILDDYGSTDDELRKMLNDNDRAFENISLCLTSPDDAKPPRTASSELAGLAERNGGVTRSIWEECNQPTSIKSSNVRLPGVLGGEVGDAGPPPSRDAMPQRGEQPGQAAPLAPPYLPQQTLRKDCSPINGLAVDLTSMTIHNDNATMVSAISMDPGLGRADSAPPPDPGGSSNVHSASASPNPCEPHVANNNEVNRRSQCDGTVVDEVAQAPAQFNDEDEDLDVLTRLALDYARRCNHIARFVLRDNGQVGPNEMIFTDSRVEPSDLTLDTYFRTTGTRRRQVLESINEGEASGDVSEEQCRVGLVSVLENLRADPVQLSPQYVRSLRSKPETILGGGFYGEVVLGVDQAINHQFAIKLVNPLAIEESFAGRIKSIHKSFQNEIRILSRLSHPNIAKLYGYCMEAGLENTCLIYEYARNGSLDKFWASRFGRARLSDAKIRCRIALEVAIVLKYMHEGVGENTRCFHRDIKSGNVCLTTEFRVRVIDCGLGKYVTEQPGSFSSGGPSGTPGYTCPHYLMGGCDYESACDIFSVGVLLCDLITGSSSSKKSQHYFRYKTKTTKGRGPTTCLVENADECADWEGISLKCLADLALRCMESIPADRPDVVDVIRELHQIIDGGASTRGREEIARDDPTCQLWIGSARDIAVKTTRELISKDGCPQDKFVFEQRMMPVIENRLGQLLELQVKLCAGNGLPCGQMVTDKARITLKYSTEWLKSVAPALKASLEILKSSLDVSQIRGDSSSIVDSTKVLELNEWVKQLLDDNQRQLFEESKSNTGDLSCASTSSLQTLVGNALSYVAEKAASANINWQSEMTPVLDNEKKEPTFVMHKYALDPAYTCPMESAAATVMNGDGLNKLEPPRQKEASKLGLNETSKET</sequence>
<evidence type="ECO:0000256" key="4">
    <source>
        <dbReference type="PROSITE-ProRule" id="PRU10141"/>
    </source>
</evidence>
<evidence type="ECO:0000313" key="8">
    <source>
        <dbReference type="Proteomes" id="UP000266841"/>
    </source>
</evidence>
<feature type="binding site" evidence="4">
    <location>
        <position position="991"/>
    </location>
    <ligand>
        <name>ATP</name>
        <dbReference type="ChEBI" id="CHEBI:30616"/>
    </ligand>
</feature>